<protein>
    <submittedName>
        <fullName evidence="10">Prolyl 4-hydroxylase</fullName>
    </submittedName>
</protein>
<feature type="region of interest" description="Disordered" evidence="8">
    <location>
        <begin position="465"/>
        <end position="543"/>
    </location>
</feature>
<keyword evidence="4" id="KW-0223">Dioxygenase</keyword>
<keyword evidence="6" id="KW-0408">Iron</keyword>
<dbReference type="SUPFAM" id="SSF48264">
    <property type="entry name" value="Cytochrome P450"/>
    <property type="match status" value="1"/>
</dbReference>
<evidence type="ECO:0000256" key="5">
    <source>
        <dbReference type="ARBA" id="ARBA00023002"/>
    </source>
</evidence>
<dbReference type="InterPro" id="IPR050121">
    <property type="entry name" value="Cytochrome_P450_monoxygenase"/>
</dbReference>
<comment type="caution">
    <text evidence="10">The sequence shown here is derived from an EMBL/GenBank/DDBJ whole genome shotgun (WGS) entry which is preliminary data.</text>
</comment>
<feature type="compositionally biased region" description="Basic residues" evidence="8">
    <location>
        <begin position="499"/>
        <end position="514"/>
    </location>
</feature>
<feature type="compositionally biased region" description="Polar residues" evidence="8">
    <location>
        <begin position="476"/>
        <end position="498"/>
    </location>
</feature>
<dbReference type="AlphaFoldDB" id="A0A5M3Z976"/>
<keyword evidence="11" id="KW-1185">Reference proteome</keyword>
<dbReference type="Pfam" id="PF00067">
    <property type="entry name" value="p450"/>
    <property type="match status" value="1"/>
</dbReference>
<dbReference type="GO" id="GO:0020037">
    <property type="term" value="F:heme binding"/>
    <property type="evidence" value="ECO:0007669"/>
    <property type="project" value="InterPro"/>
</dbReference>
<evidence type="ECO:0000256" key="6">
    <source>
        <dbReference type="ARBA" id="ARBA00023004"/>
    </source>
</evidence>
<feature type="transmembrane region" description="Helical" evidence="9">
    <location>
        <begin position="32"/>
        <end position="53"/>
    </location>
</feature>
<evidence type="ECO:0000256" key="3">
    <source>
        <dbReference type="ARBA" id="ARBA00022723"/>
    </source>
</evidence>
<dbReference type="Pfam" id="PF13640">
    <property type="entry name" value="2OG-FeII_Oxy_3"/>
    <property type="match status" value="1"/>
</dbReference>
<sequence>MYSRLSSTLRLVLWGAATWLCARFYGFHARSAGFLCLWFLGTWCSYIFLFLCWRTFGRPRFSVLRDLPRPPVRSGGNLISKHVYAIFDQPLGTQITNWVNSIPNNGLLHFFGLMGAEYLVVTDVESLSDVLSNRSYHFQKTSGLRRYAVRFFGRGIVIQEGDEHKKNRKSFVQVFNQRQVDKLKPVLSAKAGQVVEHLLGLCPRQPGQDGKNYEGSSTAAIKVVEFAKLVSFDVMGIIALGIDFNSMQHHNLELFEVFQTLFATDANKQRQFMWHNCAPPWLVSLFPSTIDRQMERAYRQLRATLGQLIPERLAAVNGKDLSDQDILTQIAGSGSFSQEEIMPQIVTTLAAGYESTASSLSWTLYCLAVNPEVQCALRQEIAQAKLTKTSLDEESYEKLPLLNGVCNEASRLYPTFAMTLRKAICDTYIKGRLVPAGTYIAIVPRAINRSRHLWGPDAEKFIPERWIDRSDPENPKLNSTGGSSSPILSRQYSKYSVHTTHHPMAKSKSAKRKRNAPDDHPQKLPKAAASIVTPPPDSTSLEPKHLNTVVLDEDVEITIETLTALAKYPNLIKSKACKDLRVAVYDFRQSCTTGVNNAEDANLTARITGALADEKYTDAKVLLAEMRIRGQQPKIGALCRWVRDLDVVSGLSTKPGAVEHASTKRSARDMELLRVLDAILRVSTPIDTNPNAVDSTSPIAFQSIWDLRPSTEPLPVYASVLDKSILDQAPTSPSALRIIEQTPGHLRKPPNHHPAILYTTTPNAVPLAPVGPSITYHPHPHVPGLGVALNVLSPAECTAIIAAGESVEFLPDAPLREDGDMSILAHNFYWVVDTAFHDSLWARISPYVPPSINGRRARGINRRFRVYRYVPGAEYRCHIDGAWPPSGILPDDTYVYDASPEDKKQSSLYTFLLYLNDEFEGGETTFFMPAAREGTLNAYPVRPVMGAVALFPHGESNGALLHEGTGVRQGAKYIIRSDVEYDVKPCDDK</sequence>
<keyword evidence="3" id="KW-0479">Metal-binding</keyword>
<evidence type="ECO:0000256" key="4">
    <source>
        <dbReference type="ARBA" id="ARBA00022964"/>
    </source>
</evidence>
<keyword evidence="7" id="KW-0503">Monooxygenase</keyword>
<keyword evidence="9" id="KW-0812">Transmembrane</keyword>
<reference evidence="10 11" key="1">
    <citation type="submission" date="2020-01" db="EMBL/GenBank/DDBJ databases">
        <title>Aspergillus terreus IFO 6365 whole genome shotgun sequence.</title>
        <authorList>
            <person name="Kanamasa S."/>
            <person name="Takahashi H."/>
        </authorList>
    </citation>
    <scope>NUCLEOTIDE SEQUENCE [LARGE SCALE GENOMIC DNA]</scope>
    <source>
        <strain evidence="10 11">IFO 6365</strain>
    </source>
</reference>
<dbReference type="PANTHER" id="PTHR24305">
    <property type="entry name" value="CYTOCHROME P450"/>
    <property type="match status" value="1"/>
</dbReference>
<gene>
    <name evidence="10" type="ORF">ATEIFO6365_0010016300</name>
</gene>
<dbReference type="GO" id="GO:0016705">
    <property type="term" value="F:oxidoreductase activity, acting on paired donors, with incorporation or reduction of molecular oxygen"/>
    <property type="evidence" value="ECO:0007669"/>
    <property type="project" value="InterPro"/>
</dbReference>
<dbReference type="GO" id="GO:0051213">
    <property type="term" value="F:dioxygenase activity"/>
    <property type="evidence" value="ECO:0007669"/>
    <property type="project" value="UniProtKB-KW"/>
</dbReference>
<dbReference type="EMBL" id="BLJY01000010">
    <property type="protein sequence ID" value="GFF19390.1"/>
    <property type="molecule type" value="Genomic_DNA"/>
</dbReference>
<proteinExistence type="inferred from homology"/>
<dbReference type="InterPro" id="IPR005123">
    <property type="entry name" value="Oxoglu/Fe-dep_dioxygenase_dom"/>
</dbReference>
<keyword evidence="9" id="KW-0472">Membrane</keyword>
<evidence type="ECO:0000256" key="2">
    <source>
        <dbReference type="ARBA" id="ARBA00010617"/>
    </source>
</evidence>
<dbReference type="PROSITE" id="PS51471">
    <property type="entry name" value="FE2OG_OXY"/>
    <property type="match status" value="1"/>
</dbReference>
<evidence type="ECO:0000313" key="10">
    <source>
        <dbReference type="EMBL" id="GFF19390.1"/>
    </source>
</evidence>
<dbReference type="OrthoDB" id="69177at2759"/>
<organism evidence="10 11">
    <name type="scientific">Aspergillus terreus</name>
    <dbReference type="NCBI Taxonomy" id="33178"/>
    <lineage>
        <taxon>Eukaryota</taxon>
        <taxon>Fungi</taxon>
        <taxon>Dikarya</taxon>
        <taxon>Ascomycota</taxon>
        <taxon>Pezizomycotina</taxon>
        <taxon>Eurotiomycetes</taxon>
        <taxon>Eurotiomycetidae</taxon>
        <taxon>Eurotiales</taxon>
        <taxon>Aspergillaceae</taxon>
        <taxon>Aspergillus</taxon>
        <taxon>Aspergillus subgen. Circumdati</taxon>
    </lineage>
</organism>
<dbReference type="CDD" id="cd11069">
    <property type="entry name" value="CYP_FUM15-like"/>
    <property type="match status" value="1"/>
</dbReference>
<evidence type="ECO:0000313" key="11">
    <source>
        <dbReference type="Proteomes" id="UP000452235"/>
    </source>
</evidence>
<accession>A0A5M3Z976</accession>
<evidence type="ECO:0000256" key="1">
    <source>
        <dbReference type="ARBA" id="ARBA00001961"/>
    </source>
</evidence>
<dbReference type="Proteomes" id="UP000452235">
    <property type="component" value="Unassembled WGS sequence"/>
</dbReference>
<evidence type="ECO:0000256" key="7">
    <source>
        <dbReference type="ARBA" id="ARBA00023033"/>
    </source>
</evidence>
<dbReference type="InterPro" id="IPR006620">
    <property type="entry name" value="Pro_4_hyd_alph"/>
</dbReference>
<dbReference type="FunFam" id="2.60.120.620:FF:000020">
    <property type="entry name" value="Unplaced genomic scaffold supercont2.4, whole genome shotgun sequence"/>
    <property type="match status" value="1"/>
</dbReference>
<evidence type="ECO:0000256" key="8">
    <source>
        <dbReference type="SAM" id="MobiDB-lite"/>
    </source>
</evidence>
<evidence type="ECO:0000256" key="9">
    <source>
        <dbReference type="SAM" id="Phobius"/>
    </source>
</evidence>
<dbReference type="Gene3D" id="2.60.120.620">
    <property type="entry name" value="q2cbj1_9rhob like domain"/>
    <property type="match status" value="1"/>
</dbReference>
<dbReference type="VEuPathDB" id="FungiDB:ATEG_08637"/>
<dbReference type="SMART" id="SM00702">
    <property type="entry name" value="P4Hc"/>
    <property type="match status" value="1"/>
</dbReference>
<name>A0A5M3Z976_ASPTE</name>
<feature type="transmembrane region" description="Helical" evidence="9">
    <location>
        <begin position="7"/>
        <end position="26"/>
    </location>
</feature>
<dbReference type="VEuPathDB" id="FungiDB:ATEG_08636"/>
<dbReference type="GO" id="GO:0031418">
    <property type="term" value="F:L-ascorbic acid binding"/>
    <property type="evidence" value="ECO:0007669"/>
    <property type="project" value="InterPro"/>
</dbReference>
<dbReference type="GO" id="GO:0004497">
    <property type="term" value="F:monooxygenase activity"/>
    <property type="evidence" value="ECO:0007669"/>
    <property type="project" value="UniProtKB-KW"/>
</dbReference>
<feature type="compositionally biased region" description="Basic and acidic residues" evidence="8">
    <location>
        <begin position="465"/>
        <end position="474"/>
    </location>
</feature>
<dbReference type="PANTHER" id="PTHR24305:SF166">
    <property type="entry name" value="CYTOCHROME P450 12A4, MITOCHONDRIAL-RELATED"/>
    <property type="match status" value="1"/>
</dbReference>
<keyword evidence="9" id="KW-1133">Transmembrane helix</keyword>
<keyword evidence="5" id="KW-0560">Oxidoreductase</keyword>
<dbReference type="InterPro" id="IPR036396">
    <property type="entry name" value="Cyt_P450_sf"/>
</dbReference>
<dbReference type="Gene3D" id="1.10.630.10">
    <property type="entry name" value="Cytochrome P450"/>
    <property type="match status" value="1"/>
</dbReference>
<comment type="cofactor">
    <cofactor evidence="1">
        <name>L-ascorbate</name>
        <dbReference type="ChEBI" id="CHEBI:38290"/>
    </cofactor>
</comment>
<dbReference type="InterPro" id="IPR044862">
    <property type="entry name" value="Pro_4_hyd_alph_FE2OG_OXY"/>
</dbReference>
<dbReference type="InterPro" id="IPR001128">
    <property type="entry name" value="Cyt_P450"/>
</dbReference>
<comment type="similarity">
    <text evidence="2">Belongs to the cytochrome P450 family.</text>
</comment>
<dbReference type="GO" id="GO:0005506">
    <property type="term" value="F:iron ion binding"/>
    <property type="evidence" value="ECO:0007669"/>
    <property type="project" value="InterPro"/>
</dbReference>